<dbReference type="RefSeq" id="WP_004534162.1">
    <property type="nucleotide sequence ID" value="NC_017831.1"/>
</dbReference>
<proteinExistence type="predicted"/>
<protein>
    <submittedName>
        <fullName evidence="1">Uncharacterized protein</fullName>
    </submittedName>
</protein>
<gene>
    <name evidence="1" type="ordered locus">BP1026B_I3014</name>
</gene>
<dbReference type="PATRIC" id="fig|884204.3.peg.3316"/>
<dbReference type="KEGG" id="bpz:BP1026B_I3014"/>
<sequence length="295" mass="30850">MIELAPIPEPAATALGAARLQLRALAYRRVAAAAGGVGELLEAAAQLGRLLGREALACAGAAAGHAPIDDYVVCSTILSGLLMDDSPHHAAFVGAIASHGPRAADWLTHGYECASWGYVLRETLGKAMHTGTRRLLLQIVDVDIHRFSYWQSHPQWGASGFGVCTLALDVAPGADWPLHLGAAPPAHALAMLGRGFAAFGRERAGVPVAPPFFKEASRRALLKCLGDAPVHPDGHARFGHAFGSDPWISLLLHRCAPGAPAAARAIVGSLALNGYFAIAEIGYDAAARFRLDDTA</sequence>
<accession>A0A0H3HTG6</accession>
<dbReference type="Proteomes" id="UP000010087">
    <property type="component" value="Chromosome 1"/>
</dbReference>
<evidence type="ECO:0000313" key="2">
    <source>
        <dbReference type="Proteomes" id="UP000010087"/>
    </source>
</evidence>
<dbReference type="AlphaFoldDB" id="A0A0H3HTG6"/>
<dbReference type="EMBL" id="CP002833">
    <property type="protein sequence ID" value="AFI67598.1"/>
    <property type="molecule type" value="Genomic_DNA"/>
</dbReference>
<dbReference type="GeneID" id="93059009"/>
<organism evidence="1 2">
    <name type="scientific">Burkholderia pseudomallei (strain 1026b)</name>
    <dbReference type="NCBI Taxonomy" id="884204"/>
    <lineage>
        <taxon>Bacteria</taxon>
        <taxon>Pseudomonadati</taxon>
        <taxon>Pseudomonadota</taxon>
        <taxon>Betaproteobacteria</taxon>
        <taxon>Burkholderiales</taxon>
        <taxon>Burkholderiaceae</taxon>
        <taxon>Burkholderia</taxon>
        <taxon>pseudomallei group</taxon>
    </lineage>
</organism>
<evidence type="ECO:0000313" key="1">
    <source>
        <dbReference type="EMBL" id="AFI67598.1"/>
    </source>
</evidence>
<reference evidence="1 2" key="1">
    <citation type="journal article" date="2012" name="PLoS ONE">
        <title>Evolution of Burkholderia pseudomallei in recurrent melioidosis.</title>
        <authorList>
            <person name="Hayden H.S."/>
            <person name="Lim R."/>
            <person name="Brittnacher M.J."/>
            <person name="Sims E.H."/>
            <person name="Ramage E.R."/>
            <person name="Fong C."/>
            <person name="Wu Z."/>
            <person name="Crist E."/>
            <person name="Chang J."/>
            <person name="Zhou Y."/>
            <person name="Radey M."/>
            <person name="Rohmer L."/>
            <person name="Haugen E."/>
            <person name="Gillett W."/>
            <person name="Wuthiekanun V."/>
            <person name="Peacock S.J."/>
            <person name="Kaul R."/>
            <person name="Miller S.I."/>
            <person name="Manoil C."/>
            <person name="Jacobs M.A."/>
        </authorList>
    </citation>
    <scope>NUCLEOTIDE SEQUENCE [LARGE SCALE GENOMIC DNA]</scope>
    <source>
        <strain evidence="1 2">1026b</strain>
    </source>
</reference>
<name>A0A0H3HTG6_BURP2</name>